<dbReference type="Pfam" id="PF00494">
    <property type="entry name" value="SQS_PSY"/>
    <property type="match status" value="1"/>
</dbReference>
<dbReference type="STRING" id="162209.IJ22_01770"/>
<dbReference type="InterPro" id="IPR002060">
    <property type="entry name" value="Squ/phyt_synthse"/>
</dbReference>
<dbReference type="SUPFAM" id="SSF48576">
    <property type="entry name" value="Terpenoid synthases"/>
    <property type="match status" value="1"/>
</dbReference>
<dbReference type="AlphaFoldDB" id="A0A0U2U1T3"/>
<dbReference type="KEGG" id="pnp:IJ22_01770"/>
<evidence type="ECO:0000313" key="1">
    <source>
        <dbReference type="EMBL" id="ALS20569.1"/>
    </source>
</evidence>
<keyword evidence="2" id="KW-1185">Reference proteome</keyword>
<dbReference type="GO" id="GO:0045338">
    <property type="term" value="P:farnesyl diphosphate metabolic process"/>
    <property type="evidence" value="ECO:0007669"/>
    <property type="project" value="InterPro"/>
</dbReference>
<dbReference type="InterPro" id="IPR044844">
    <property type="entry name" value="Trans_IPPS_euk-type"/>
</dbReference>
<evidence type="ECO:0000313" key="2">
    <source>
        <dbReference type="Proteomes" id="UP000061660"/>
    </source>
</evidence>
<name>A0A0U2U1T3_9BACL</name>
<dbReference type="Proteomes" id="UP000061660">
    <property type="component" value="Chromosome"/>
</dbReference>
<accession>A0A0U2U1T3</accession>
<dbReference type="InterPro" id="IPR008949">
    <property type="entry name" value="Isoprenoid_synthase_dom_sf"/>
</dbReference>
<gene>
    <name evidence="1" type="ORF">IJ22_01770</name>
</gene>
<reference evidence="2" key="1">
    <citation type="submission" date="2015-12" db="EMBL/GenBank/DDBJ databases">
        <title>Complete genome sequences of two moderately thermophilic Paenibacillus species.</title>
        <authorList>
            <person name="Butler R.III."/>
            <person name="Wang J."/>
            <person name="Stark B.C."/>
            <person name="Pombert J.-F."/>
        </authorList>
    </citation>
    <scope>NUCLEOTIDE SEQUENCE [LARGE SCALE GENOMIC DNA]</scope>
    <source>
        <strain evidence="2">32O-Y</strain>
    </source>
</reference>
<dbReference type="Gene3D" id="1.10.600.10">
    <property type="entry name" value="Farnesyl Diphosphate Synthase"/>
    <property type="match status" value="1"/>
</dbReference>
<organism evidence="1 2">
    <name type="scientific">Paenibacillus naphthalenovorans</name>
    <dbReference type="NCBI Taxonomy" id="162209"/>
    <lineage>
        <taxon>Bacteria</taxon>
        <taxon>Bacillati</taxon>
        <taxon>Bacillota</taxon>
        <taxon>Bacilli</taxon>
        <taxon>Bacillales</taxon>
        <taxon>Paenibacillaceae</taxon>
        <taxon>Paenibacillus</taxon>
    </lineage>
</organism>
<protein>
    <submittedName>
        <fullName evidence="1">Phytoene synthase</fullName>
    </submittedName>
</protein>
<proteinExistence type="predicted"/>
<dbReference type="PATRIC" id="fig|162209.4.peg.180"/>
<dbReference type="PANTHER" id="PTHR11626:SF2">
    <property type="entry name" value="SQUALENE SYNTHASE"/>
    <property type="match status" value="1"/>
</dbReference>
<reference evidence="1 2" key="2">
    <citation type="journal article" date="2016" name="Genome Announc.">
        <title>Complete Genome Sequences of Two Interactive Moderate Thermophiles, Paenibacillus napthalenovorans 32O-Y and Paenibacillus sp. 32O-W.</title>
        <authorList>
            <person name="Butler R.R.III."/>
            <person name="Wang J."/>
            <person name="Stark B.C."/>
            <person name="Pombert J.F."/>
        </authorList>
    </citation>
    <scope>NUCLEOTIDE SEQUENCE [LARGE SCALE GENOMIC DNA]</scope>
    <source>
        <strain evidence="1 2">32O-Y</strain>
    </source>
</reference>
<dbReference type="EMBL" id="CP013652">
    <property type="protein sequence ID" value="ALS20569.1"/>
    <property type="molecule type" value="Genomic_DNA"/>
</dbReference>
<sequence>MNKTNDLMTDAMEMLAATSRTFYIPISGLVPGLKEAVASAYLCMRAIDEIEDHPEMAPDVKIKLLLGISKHLHEPTELESLFSPYRHTLDDVTLRISDWVSLCPPSIAPRVLQGTATMSEQMAEWVGRDWNIRTEEDLDYYTYCVAGAVGELLSDLWMWYDGTETDRAKSVAFGRGLQAVNILRNRIEDSTRGVNFFPDHWGMDEMFVYTKRNLKLADEYIADIQPGPILNFCSIPLALAHATVQALSAGESKLNRAAVLEIVSRLTGGAKA</sequence>
<dbReference type="PANTHER" id="PTHR11626">
    <property type="entry name" value="FARNESYL-DIPHOSPHATE FARNESYLTRANSFERASE"/>
    <property type="match status" value="1"/>
</dbReference>
<dbReference type="GO" id="GO:0051996">
    <property type="term" value="F:squalene synthase [NAD(P)H] activity"/>
    <property type="evidence" value="ECO:0007669"/>
    <property type="project" value="InterPro"/>
</dbReference>